<comment type="caution">
    <text evidence="2">The sequence shown here is derived from an EMBL/GenBank/DDBJ whole genome shotgun (WGS) entry which is preliminary data.</text>
</comment>
<sequence>MYLCLRRTRYKGETREYPSYRCNRKGCQTFRSIRKVFSRQFILSNSEDIPVENLDIETDRKVKKSTVGQDLSAHRLCIPKLLTPSLTTPATLIGEKLKGAQLKRCISFTEFTNQLRRDIAANKQVLRRKARGNNDIEEGTLIYVTKELSPQEIVQLQDAIIKVLMHLRKIPVQLTSNDLPLFAHCPYSKDEVEIGLKSESTRQTFCEAFSKAPQPPIPAGFTQREDNVLVYKNPAPYHVPPILQANSPRKTAEDIADYHRRQEEIETRKMEKRLKNSIKNKASGCMKRVFSDEIDMDRELVERHEFKRPKMDGLSQISHIQLLDAHNSYDTAKWKELEKEDAACPKKACALAAEYAHRRKESSQSSDVSSGSSDYATSPDALQKSGTLSSITLHEMMMRSLNPTTSASQKAYGNDQKVSSSQPLLFNDYPAAQPQSAYFVNAPLLSESATLLNMNLYSQSNVSDNVQCMSANSHMNEKHYIDSPNSHNQFTYINPESGATLTDPSAFLTTFVPSPVVKNAPVDFGQEGSKHFTKGTLKQENTSLSSVDMESPKSSSKLLAIDNSLKFDPPNI</sequence>
<organism evidence="2 3">
    <name type="scientific">Caenorhabditis bovis</name>
    <dbReference type="NCBI Taxonomy" id="2654633"/>
    <lineage>
        <taxon>Eukaryota</taxon>
        <taxon>Metazoa</taxon>
        <taxon>Ecdysozoa</taxon>
        <taxon>Nematoda</taxon>
        <taxon>Chromadorea</taxon>
        <taxon>Rhabditida</taxon>
        <taxon>Rhabditina</taxon>
        <taxon>Rhabditomorpha</taxon>
        <taxon>Rhabditoidea</taxon>
        <taxon>Rhabditidae</taxon>
        <taxon>Peloderinae</taxon>
        <taxon>Caenorhabditis</taxon>
    </lineage>
</organism>
<evidence type="ECO:0000313" key="2">
    <source>
        <dbReference type="EMBL" id="CAB3405633.1"/>
    </source>
</evidence>
<evidence type="ECO:0000313" key="3">
    <source>
        <dbReference type="Proteomes" id="UP000494206"/>
    </source>
</evidence>
<name>A0A8S1F0Y0_9PELO</name>
<protein>
    <submittedName>
        <fullName evidence="2">Uncharacterized protein</fullName>
    </submittedName>
</protein>
<accession>A0A8S1F0Y0</accession>
<gene>
    <name evidence="2" type="ORF">CBOVIS_LOCUS7808</name>
</gene>
<feature type="compositionally biased region" description="Low complexity" evidence="1">
    <location>
        <begin position="363"/>
        <end position="373"/>
    </location>
</feature>
<keyword evidence="3" id="KW-1185">Reference proteome</keyword>
<feature type="region of interest" description="Disordered" evidence="1">
    <location>
        <begin position="360"/>
        <end position="381"/>
    </location>
</feature>
<dbReference type="AlphaFoldDB" id="A0A8S1F0Y0"/>
<evidence type="ECO:0000256" key="1">
    <source>
        <dbReference type="SAM" id="MobiDB-lite"/>
    </source>
</evidence>
<dbReference type="EMBL" id="CADEPM010000004">
    <property type="protein sequence ID" value="CAB3405633.1"/>
    <property type="molecule type" value="Genomic_DNA"/>
</dbReference>
<dbReference type="Proteomes" id="UP000494206">
    <property type="component" value="Unassembled WGS sequence"/>
</dbReference>
<proteinExistence type="predicted"/>
<dbReference type="OrthoDB" id="5832385at2759"/>
<reference evidence="2 3" key="1">
    <citation type="submission" date="2020-04" db="EMBL/GenBank/DDBJ databases">
        <authorList>
            <person name="Laetsch R D."/>
            <person name="Stevens L."/>
            <person name="Kumar S."/>
            <person name="Blaxter L. M."/>
        </authorList>
    </citation>
    <scope>NUCLEOTIDE SEQUENCE [LARGE SCALE GENOMIC DNA]</scope>
</reference>